<evidence type="ECO:0000313" key="4">
    <source>
        <dbReference type="Proteomes" id="UP000677082"/>
    </source>
</evidence>
<dbReference type="Gene3D" id="2.60.120.260">
    <property type="entry name" value="Galactose-binding domain-like"/>
    <property type="match status" value="2"/>
</dbReference>
<dbReference type="GO" id="GO:0030246">
    <property type="term" value="F:carbohydrate binding"/>
    <property type="evidence" value="ECO:0007669"/>
    <property type="project" value="InterPro"/>
</dbReference>
<evidence type="ECO:0000256" key="1">
    <source>
        <dbReference type="SAM" id="SignalP"/>
    </source>
</evidence>
<dbReference type="PROSITE" id="PS51175">
    <property type="entry name" value="CBM6"/>
    <property type="match status" value="2"/>
</dbReference>
<evidence type="ECO:0000259" key="2">
    <source>
        <dbReference type="PROSITE" id="PS51175"/>
    </source>
</evidence>
<proteinExistence type="predicted"/>
<organism evidence="3 4">
    <name type="scientific">Paractinoplanes toevensis</name>
    <dbReference type="NCBI Taxonomy" id="571911"/>
    <lineage>
        <taxon>Bacteria</taxon>
        <taxon>Bacillati</taxon>
        <taxon>Actinomycetota</taxon>
        <taxon>Actinomycetes</taxon>
        <taxon>Micromonosporales</taxon>
        <taxon>Micromonosporaceae</taxon>
        <taxon>Paractinoplanes</taxon>
    </lineage>
</organism>
<reference evidence="3 4" key="1">
    <citation type="submission" date="2021-03" db="EMBL/GenBank/DDBJ databases">
        <title>Whole genome shotgun sequence of Actinoplanes toevensis NBRC 105298.</title>
        <authorList>
            <person name="Komaki H."/>
            <person name="Tamura T."/>
        </authorList>
    </citation>
    <scope>NUCLEOTIDE SEQUENCE [LARGE SCALE GENOMIC DNA]</scope>
    <source>
        <strain evidence="3 4">NBRC 105298</strain>
    </source>
</reference>
<dbReference type="InterPro" id="IPR008979">
    <property type="entry name" value="Galactose-bd-like_sf"/>
</dbReference>
<dbReference type="AlphaFoldDB" id="A0A919W655"/>
<dbReference type="CDD" id="cd04081">
    <property type="entry name" value="CBM35_galactosidase-like"/>
    <property type="match status" value="1"/>
</dbReference>
<dbReference type="InterPro" id="IPR017853">
    <property type="entry name" value="GH"/>
</dbReference>
<feature type="domain" description="CBM6" evidence="2">
    <location>
        <begin position="434"/>
        <end position="566"/>
    </location>
</feature>
<dbReference type="SUPFAM" id="SSF49785">
    <property type="entry name" value="Galactose-binding domain-like"/>
    <property type="match status" value="2"/>
</dbReference>
<keyword evidence="1" id="KW-0732">Signal</keyword>
<dbReference type="Pfam" id="PF03422">
    <property type="entry name" value="CBM_6"/>
    <property type="match status" value="1"/>
</dbReference>
<feature type="domain" description="CBM6" evidence="2">
    <location>
        <begin position="573"/>
        <end position="711"/>
    </location>
</feature>
<feature type="chain" id="PRO_5037962238" description="CBM6 domain-containing protein" evidence="1">
    <location>
        <begin position="26"/>
        <end position="715"/>
    </location>
</feature>
<comment type="caution">
    <text evidence="3">The sequence shown here is derived from an EMBL/GenBank/DDBJ whole genome shotgun (WGS) entry which is preliminary data.</text>
</comment>
<dbReference type="RefSeq" id="WP_213009833.1">
    <property type="nucleotide sequence ID" value="NZ_BOQN01000073.1"/>
</dbReference>
<sequence length="715" mass="75614">MVKRQLAVLATAALVGALTPAPARAAASQLVVDLAANTGALRYGATGFLYGLGDEGIPNETMLAALKPQVTAQKAPDGRQHPNGDALKIAPMFKRAGGRDIQIYLQDVYQQWPYENNGIADYLAKVDTIARKVVADPYRGSYVYVPFNEPDQIWYSGNLNGLLADWTTVFRKIRSIDASARIAGPNFAAYRSADLRAFLTYAKNNNVLPDVMTWHELGNDFYSNWQDHYNDYRSIETSLGISARPITINEYGRSSGDLGVPGNLVQFVAKFEASKVDGCLAYWTTAGGLNDLVTHNNQATGGWWLYKWYGELTGNTVAVTPPSAAGSLQGLAAVDAAKKQARVIFGGNNPASGTYDTNVLVKGLPSYLGTTVHATVWGVDNTGLNASAAPYVVKEGDFTASGGQVTVPLTGLKGSSAYQIIVTPNTDTAAAAAGRYEAEYAALGGTAKVTYGTNTGYAGTYFTEGYGASSTASTRFVVSVPSDGYYNLGLRYSAGPYTGAPADRSLRVRLNGADLTTVALPGTADWNTWKTAVTKVYLPAGISRVEYNAYATDDRDAVNLDYLDVAATSGTVTAYEAESATNTLAGAAAVVSDTAATGGRYVGWIGAGSANTLRFNGVTAAAAGRYRMVVGYANGELGDGATNYNSNIVDRYAEISVNGGTARRVFFRNTLGWSNYWTTVVDVDLAAGANTITFGNASTGYAPNIDRIQIAAPVG</sequence>
<name>A0A919W655_9ACTN</name>
<protein>
    <recommendedName>
        <fullName evidence="2">CBM6 domain-containing protein</fullName>
    </recommendedName>
</protein>
<dbReference type="Proteomes" id="UP000677082">
    <property type="component" value="Unassembled WGS sequence"/>
</dbReference>
<feature type="signal peptide" evidence="1">
    <location>
        <begin position="1"/>
        <end position="25"/>
    </location>
</feature>
<dbReference type="InterPro" id="IPR005084">
    <property type="entry name" value="CBM6"/>
</dbReference>
<gene>
    <name evidence="3" type="ORF">Ato02nite_058330</name>
</gene>
<accession>A0A919W655</accession>
<dbReference type="Gene3D" id="3.20.20.80">
    <property type="entry name" value="Glycosidases"/>
    <property type="match status" value="1"/>
</dbReference>
<evidence type="ECO:0000313" key="3">
    <source>
        <dbReference type="EMBL" id="GIM94040.1"/>
    </source>
</evidence>
<dbReference type="EMBL" id="BOQN01000073">
    <property type="protein sequence ID" value="GIM94040.1"/>
    <property type="molecule type" value="Genomic_DNA"/>
</dbReference>
<dbReference type="SUPFAM" id="SSF51445">
    <property type="entry name" value="(Trans)glycosidases"/>
    <property type="match status" value="1"/>
</dbReference>
<keyword evidence="4" id="KW-1185">Reference proteome</keyword>